<name>A0A5C6ZSM0_9FLAO</name>
<accession>A0A5C6ZSM0</accession>
<sequence length="599" mass="68577">MGFLLLFVSCKEETKYIKVNEEKLEIEKIQWEETKKIYVVSLQNAIDLLSQIENLGSEHSNSPKIFRELRQEWKKAEPYAAYLNPEVGHRINGPALPIFIEDSESILPPVGLQKIEESIFDGDTSENDFLKEVQITRGMMEHLLEIMGKRELTPDRFFIAIHQQLLRLISFSITGFDTPVISWGISEAAISLESLGQVYNASIREIVRRKNPELDQDFSQSLRSSIKFLKAEDNFLVFDRFTFIRDYFNPMMSNWVRITNNSGWSGPEDEVFNFLAPTFFEEDSFNISFFMPPVNQNITADQIKLGKKLFSDKNLSKNQKISCATCHVPEKAYADGMVSNFDNTGNLLERNTPSLLNVIFQQSFFWDGRSGNIMDQVTAVFRNKKEFNSGVHQLSDKMLTDISYEQLFQNAYGKSSSRYTNIIKALSAYIATLNGFNSKFDRNIRGEEKTYTTQEKLGFNVYMGKALCATCHFIPLTNGTVPPFYKETEREVIGVPETTENLALDRDFGIFWQYELDFQKGMFKTPSLRNTELTSPYMHNGLYSTLEEVIEFYDLGGGSGIGLNLPHQTLPPESLNLTQEEKSALISFIKTLSDFPLNK</sequence>
<gene>
    <name evidence="9" type="ORF">ES724_12215</name>
</gene>
<evidence type="ECO:0000259" key="8">
    <source>
        <dbReference type="PROSITE" id="PS51007"/>
    </source>
</evidence>
<keyword evidence="3 7" id="KW-0479">Metal-binding</keyword>
<organism evidence="9 10">
    <name type="scientific">Gillisia hiemivivida</name>
    <dbReference type="NCBI Taxonomy" id="291190"/>
    <lineage>
        <taxon>Bacteria</taxon>
        <taxon>Pseudomonadati</taxon>
        <taxon>Bacteroidota</taxon>
        <taxon>Flavobacteriia</taxon>
        <taxon>Flavobacteriales</taxon>
        <taxon>Flavobacteriaceae</taxon>
        <taxon>Gillisia</taxon>
    </lineage>
</organism>
<dbReference type="InterPro" id="IPR038352">
    <property type="entry name" value="Imelysin_sf"/>
</dbReference>
<keyword evidence="2 7" id="KW-0349">Heme</keyword>
<dbReference type="GO" id="GO:0030313">
    <property type="term" value="C:cell envelope"/>
    <property type="evidence" value="ECO:0007669"/>
    <property type="project" value="UniProtKB-SubCell"/>
</dbReference>
<evidence type="ECO:0000313" key="10">
    <source>
        <dbReference type="Proteomes" id="UP000321367"/>
    </source>
</evidence>
<keyword evidence="6 7" id="KW-0408">Iron</keyword>
<dbReference type="InterPro" id="IPR036909">
    <property type="entry name" value="Cyt_c-like_dom_sf"/>
</dbReference>
<dbReference type="Gene3D" id="1.20.1420.20">
    <property type="entry name" value="M75 peptidase, HXXE motif"/>
    <property type="match status" value="1"/>
</dbReference>
<dbReference type="GO" id="GO:0020037">
    <property type="term" value="F:heme binding"/>
    <property type="evidence" value="ECO:0007669"/>
    <property type="project" value="InterPro"/>
</dbReference>
<dbReference type="GO" id="GO:0009055">
    <property type="term" value="F:electron transfer activity"/>
    <property type="evidence" value="ECO:0007669"/>
    <property type="project" value="InterPro"/>
</dbReference>
<dbReference type="RefSeq" id="WP_146933317.1">
    <property type="nucleotide sequence ID" value="NZ_VORY01000016.1"/>
</dbReference>
<feature type="domain" description="Cytochrome c" evidence="8">
    <location>
        <begin position="301"/>
        <end position="434"/>
    </location>
</feature>
<evidence type="ECO:0000256" key="5">
    <source>
        <dbReference type="ARBA" id="ARBA00023002"/>
    </source>
</evidence>
<proteinExistence type="predicted"/>
<dbReference type="SUPFAM" id="SSF46626">
    <property type="entry name" value="Cytochrome c"/>
    <property type="match status" value="2"/>
</dbReference>
<keyword evidence="9" id="KW-0575">Peroxidase</keyword>
<dbReference type="Pfam" id="PF03150">
    <property type="entry name" value="CCP_MauG"/>
    <property type="match status" value="1"/>
</dbReference>
<feature type="domain" description="Cytochrome c" evidence="8">
    <location>
        <begin position="453"/>
        <end position="593"/>
    </location>
</feature>
<evidence type="ECO:0000256" key="3">
    <source>
        <dbReference type="ARBA" id="ARBA00022723"/>
    </source>
</evidence>
<keyword evidence="4" id="KW-0732">Signal</keyword>
<evidence type="ECO:0000256" key="7">
    <source>
        <dbReference type="PROSITE-ProRule" id="PRU00433"/>
    </source>
</evidence>
<dbReference type="PANTHER" id="PTHR30600:SF10">
    <property type="entry name" value="BLL6722 PROTEIN"/>
    <property type="match status" value="1"/>
</dbReference>
<keyword evidence="10" id="KW-1185">Reference proteome</keyword>
<dbReference type="PROSITE" id="PS51007">
    <property type="entry name" value="CYTC"/>
    <property type="match status" value="2"/>
</dbReference>
<evidence type="ECO:0000256" key="1">
    <source>
        <dbReference type="ARBA" id="ARBA00004196"/>
    </source>
</evidence>
<dbReference type="GO" id="GO:0004130">
    <property type="term" value="F:cytochrome-c peroxidase activity"/>
    <property type="evidence" value="ECO:0007669"/>
    <property type="project" value="TreeGrafter"/>
</dbReference>
<dbReference type="InterPro" id="IPR004852">
    <property type="entry name" value="Di-haem_cyt_c_peroxidsae"/>
</dbReference>
<dbReference type="InterPro" id="IPR009056">
    <property type="entry name" value="Cyt_c-like_dom"/>
</dbReference>
<dbReference type="EMBL" id="VORY01000016">
    <property type="protein sequence ID" value="TXD92846.1"/>
    <property type="molecule type" value="Genomic_DNA"/>
</dbReference>
<comment type="caution">
    <text evidence="9">The sequence shown here is derived from an EMBL/GenBank/DDBJ whole genome shotgun (WGS) entry which is preliminary data.</text>
</comment>
<dbReference type="Proteomes" id="UP000321367">
    <property type="component" value="Unassembled WGS sequence"/>
</dbReference>
<dbReference type="InterPro" id="IPR051395">
    <property type="entry name" value="Cytochrome_c_Peroxidase/MauG"/>
</dbReference>
<evidence type="ECO:0000256" key="6">
    <source>
        <dbReference type="ARBA" id="ARBA00023004"/>
    </source>
</evidence>
<reference evidence="9 10" key="1">
    <citation type="submission" date="2019-08" db="EMBL/GenBank/DDBJ databases">
        <title>Genome sequence of Gillisia hiemivivida IC154 (type strain).</title>
        <authorList>
            <person name="Bowman J.P."/>
        </authorList>
    </citation>
    <scope>NUCLEOTIDE SEQUENCE [LARGE SCALE GENOMIC DNA]</scope>
    <source>
        <strain evidence="9 10">IC154</strain>
    </source>
</reference>
<dbReference type="AlphaFoldDB" id="A0A5C6ZSM0"/>
<protein>
    <submittedName>
        <fullName evidence="9">Cytochrome-c peroxidase</fullName>
    </submittedName>
</protein>
<dbReference type="GO" id="GO:0046872">
    <property type="term" value="F:metal ion binding"/>
    <property type="evidence" value="ECO:0007669"/>
    <property type="project" value="UniProtKB-KW"/>
</dbReference>
<evidence type="ECO:0000256" key="2">
    <source>
        <dbReference type="ARBA" id="ARBA00022617"/>
    </source>
</evidence>
<evidence type="ECO:0000256" key="4">
    <source>
        <dbReference type="ARBA" id="ARBA00022729"/>
    </source>
</evidence>
<dbReference type="Gene3D" id="1.10.760.10">
    <property type="entry name" value="Cytochrome c-like domain"/>
    <property type="match status" value="2"/>
</dbReference>
<dbReference type="PANTHER" id="PTHR30600">
    <property type="entry name" value="CYTOCHROME C PEROXIDASE-RELATED"/>
    <property type="match status" value="1"/>
</dbReference>
<dbReference type="OrthoDB" id="9805202at2"/>
<keyword evidence="5" id="KW-0560">Oxidoreductase</keyword>
<evidence type="ECO:0000313" key="9">
    <source>
        <dbReference type="EMBL" id="TXD92846.1"/>
    </source>
</evidence>
<comment type="subcellular location">
    <subcellularLocation>
        <location evidence="1">Cell envelope</location>
    </subcellularLocation>
</comment>